<dbReference type="EMBL" id="APJX01000005">
    <property type="protein sequence ID" value="EMS79435.1"/>
    <property type="molecule type" value="Genomic_DNA"/>
</dbReference>
<dbReference type="RefSeq" id="WP_006966583.1">
    <property type="nucleotide sequence ID" value="NZ_APJX01000005.1"/>
</dbReference>
<evidence type="ECO:0000259" key="2">
    <source>
        <dbReference type="Pfam" id="PF13635"/>
    </source>
</evidence>
<keyword evidence="4" id="KW-1185">Reference proteome</keyword>
<reference evidence="3 4" key="1">
    <citation type="journal article" date="2013" name="Genome Announc.">
        <title>Draft Genome Sequence of Desulfotignum phosphitoxidans DSM 13687 Strain FiPS-3.</title>
        <authorList>
            <person name="Poehlein A."/>
            <person name="Daniel R."/>
            <person name="Simeonova D.D."/>
        </authorList>
    </citation>
    <scope>NUCLEOTIDE SEQUENCE [LARGE SCALE GENOMIC DNA]</scope>
    <source>
        <strain evidence="3 4">DSM 13687</strain>
    </source>
</reference>
<proteinExistence type="predicted"/>
<sequence>MEKILISHNRHWEKPYLGLYPRQVFQKLIRQLSARHIQILQGIRRSGKSTVFKLMINHLTASEDPMEILYLNLEDPFFIKFSHSPEKIYEVIDTARKLTGKNIRYLFLDEVQAIDGWEKYVKAVYDNEVFEKIFITGSNAALLNGEFATLLTGRYLSSMVYPLSLSELLAIKNITTYVQMVRRKSDVLALLDAMLRYGSFVEVFDSDEDLKRDIVSTYYDSILLKDCVSNNHIRDIKSFKELSYYLISNITATYSYSSLGKAVGIHDQSAREFVQYLQQAWLLFELRLFSWSVKEQQNNRKKPYVMDNGFINLSFAFSSNSGRLLENLVFSELCKAGKELYYYNKGFECDFIIKNADHSLAALQVCHELTDRNEKREVGSLKKIDAQYPTVSKTIITYNQETTIDGIDVIPFWKFFGIQP</sequence>
<dbReference type="InterPro" id="IPR027417">
    <property type="entry name" value="P-loop_NTPase"/>
</dbReference>
<dbReference type="InterPro" id="IPR041682">
    <property type="entry name" value="AAA_14"/>
</dbReference>
<feature type="domain" description="DUF4143" evidence="2">
    <location>
        <begin position="226"/>
        <end position="366"/>
    </location>
</feature>
<dbReference type="InterPro" id="IPR025420">
    <property type="entry name" value="DUF4143"/>
</dbReference>
<feature type="domain" description="AAA" evidence="1">
    <location>
        <begin position="35"/>
        <end position="169"/>
    </location>
</feature>
<dbReference type="PANTHER" id="PTHR33295:SF8">
    <property type="entry name" value="AAA+ ATPASE DOMAIN-CONTAINING PROTEIN"/>
    <property type="match status" value="1"/>
</dbReference>
<evidence type="ECO:0000313" key="3">
    <source>
        <dbReference type="EMBL" id="EMS79435.1"/>
    </source>
</evidence>
<dbReference type="Proteomes" id="UP000014216">
    <property type="component" value="Unassembled WGS sequence"/>
</dbReference>
<dbReference type="Pfam" id="PF13173">
    <property type="entry name" value="AAA_14"/>
    <property type="match status" value="1"/>
</dbReference>
<gene>
    <name evidence="3" type="ORF">Dpo_5c03620</name>
</gene>
<dbReference type="PANTHER" id="PTHR33295">
    <property type="entry name" value="ATPASE"/>
    <property type="match status" value="1"/>
</dbReference>
<dbReference type="SUPFAM" id="SSF52540">
    <property type="entry name" value="P-loop containing nucleoside triphosphate hydrolases"/>
    <property type="match status" value="1"/>
</dbReference>
<evidence type="ECO:0000259" key="1">
    <source>
        <dbReference type="Pfam" id="PF13173"/>
    </source>
</evidence>
<dbReference type="Pfam" id="PF13635">
    <property type="entry name" value="DUF4143"/>
    <property type="match status" value="1"/>
</dbReference>
<dbReference type="AlphaFoldDB" id="S0FXG9"/>
<name>S0FXG9_9BACT</name>
<accession>S0FXG9</accession>
<organism evidence="3 4">
    <name type="scientific">Desulfotignum phosphitoxidans DSM 13687</name>
    <dbReference type="NCBI Taxonomy" id="1286635"/>
    <lineage>
        <taxon>Bacteria</taxon>
        <taxon>Pseudomonadati</taxon>
        <taxon>Thermodesulfobacteriota</taxon>
        <taxon>Desulfobacteria</taxon>
        <taxon>Desulfobacterales</taxon>
        <taxon>Desulfobacteraceae</taxon>
        <taxon>Desulfotignum</taxon>
    </lineage>
</organism>
<evidence type="ECO:0000313" key="4">
    <source>
        <dbReference type="Proteomes" id="UP000014216"/>
    </source>
</evidence>
<protein>
    <submittedName>
        <fullName evidence="3">Putative AAA ATPase family protein</fullName>
    </submittedName>
</protein>
<comment type="caution">
    <text evidence="3">The sequence shown here is derived from an EMBL/GenBank/DDBJ whole genome shotgun (WGS) entry which is preliminary data.</text>
</comment>